<accession>A0A2K9ZH02</accession>
<dbReference type="RefSeq" id="WP_105009904.1">
    <property type="nucleotide sequence ID" value="NZ_CP025015.1"/>
</dbReference>
<protein>
    <submittedName>
        <fullName evidence="1">Response regulator receiver domain protein</fullName>
    </submittedName>
</protein>
<dbReference type="InterPro" id="IPR011006">
    <property type="entry name" value="CheY-like_superfamily"/>
</dbReference>
<dbReference type="Proteomes" id="UP000238523">
    <property type="component" value="Plasmid pRLN3"/>
</dbReference>
<sequence length="381" mass="42854">MRVVVFEDDHNKFDSVRNALIERRVNRNSILRVENVSQFALLGDKDFDLCIIDIRMPGMDGGTRRASGPEILRMLDYSGRQRVPLLAITAFPEEAERYREQFAARGCIIYDFENRDVWSRALDIFLAQARDRGRYEFVVVAALKKERDAFASDPSFKFESIQRHGLDLWDCEIDGRQGAIVKLPRMGLVNATAITARILELYAPSVLAMSGICAGVGDAKLGQLLVTDLCWEYQSGKWLGDIMEAEPYQVSVDQNTRGTLAKLVEETDLLKTLEKEYAGEVRPSIKSNPKMAIFSSGSAVIASEKRLEAVKQQHRKIQGIDMEIYGFHRAAELSINKANVFSCKVVVDKANESKDDELHEYGSFVSAQFTITALRALLSAR</sequence>
<dbReference type="GO" id="GO:0019284">
    <property type="term" value="P:L-methionine salvage from S-adenosylmethionine"/>
    <property type="evidence" value="ECO:0007669"/>
    <property type="project" value="TreeGrafter"/>
</dbReference>
<dbReference type="AlphaFoldDB" id="A0A2K9ZH02"/>
<dbReference type="EMBL" id="CP025015">
    <property type="protein sequence ID" value="AUW47508.1"/>
    <property type="molecule type" value="Genomic_DNA"/>
</dbReference>
<dbReference type="Gene3D" id="3.40.50.1580">
    <property type="entry name" value="Nucleoside phosphorylase domain"/>
    <property type="match status" value="1"/>
</dbReference>
<dbReference type="PANTHER" id="PTHR46832">
    <property type="entry name" value="5'-METHYLTHIOADENOSINE/S-ADENOSYLHOMOCYSTEINE NUCLEOSIDASE"/>
    <property type="match status" value="1"/>
</dbReference>
<evidence type="ECO:0000313" key="2">
    <source>
        <dbReference type="Proteomes" id="UP000238523"/>
    </source>
</evidence>
<dbReference type="InterPro" id="IPR035994">
    <property type="entry name" value="Nucleoside_phosphorylase_sf"/>
</dbReference>
<keyword evidence="1" id="KW-0614">Plasmid</keyword>
<dbReference type="Gene3D" id="3.40.50.2300">
    <property type="match status" value="1"/>
</dbReference>
<gene>
    <name evidence="1" type="ORF">CUJ84_pRLN3000388</name>
</gene>
<name>A0A2K9ZH02_RHILE</name>
<dbReference type="GO" id="GO:0005829">
    <property type="term" value="C:cytosol"/>
    <property type="evidence" value="ECO:0007669"/>
    <property type="project" value="TreeGrafter"/>
</dbReference>
<dbReference type="SUPFAM" id="SSF53167">
    <property type="entry name" value="Purine and uridine phosphorylases"/>
    <property type="match status" value="1"/>
</dbReference>
<dbReference type="GO" id="GO:0008782">
    <property type="term" value="F:adenosylhomocysteine nucleosidase activity"/>
    <property type="evidence" value="ECO:0007669"/>
    <property type="project" value="TreeGrafter"/>
</dbReference>
<dbReference type="PANTHER" id="PTHR46832:SF1">
    <property type="entry name" value="5'-METHYLTHIOADENOSINE_S-ADENOSYLHOMOCYSTEINE NUCLEOSIDASE"/>
    <property type="match status" value="1"/>
</dbReference>
<geneLocation type="plasmid" evidence="2">
    <name>prln3</name>
</geneLocation>
<dbReference type="GO" id="GO:0009116">
    <property type="term" value="P:nucleoside metabolic process"/>
    <property type="evidence" value="ECO:0007669"/>
    <property type="project" value="InterPro"/>
</dbReference>
<organism evidence="1 2">
    <name type="scientific">Rhizobium leguminosarum</name>
    <dbReference type="NCBI Taxonomy" id="384"/>
    <lineage>
        <taxon>Bacteria</taxon>
        <taxon>Pseudomonadati</taxon>
        <taxon>Pseudomonadota</taxon>
        <taxon>Alphaproteobacteria</taxon>
        <taxon>Hyphomicrobiales</taxon>
        <taxon>Rhizobiaceae</taxon>
        <taxon>Rhizobium/Agrobacterium group</taxon>
        <taxon>Rhizobium</taxon>
    </lineage>
</organism>
<reference evidence="1 2" key="1">
    <citation type="submission" date="2017-11" db="EMBL/GenBank/DDBJ databases">
        <title>Complete genome of Rhizobium leguminosarum Norway, an ineffective micro-symbiont.</title>
        <authorList>
            <person name="Hoffrichter A."/>
            <person name="Liang J."/>
            <person name="Brachmann A."/>
            <person name="Marin M."/>
        </authorList>
    </citation>
    <scope>NUCLEOTIDE SEQUENCE [LARGE SCALE GENOMIC DNA]</scope>
    <source>
        <strain evidence="1 2">Norway</strain>
        <plasmid evidence="2">Plasmid prln3</plasmid>
    </source>
</reference>
<dbReference type="SUPFAM" id="SSF52172">
    <property type="entry name" value="CheY-like"/>
    <property type="match status" value="1"/>
</dbReference>
<dbReference type="GO" id="GO:0008930">
    <property type="term" value="F:methylthioadenosine nucleosidase activity"/>
    <property type="evidence" value="ECO:0007669"/>
    <property type="project" value="TreeGrafter"/>
</dbReference>
<evidence type="ECO:0000313" key="1">
    <source>
        <dbReference type="EMBL" id="AUW47508.1"/>
    </source>
</evidence>
<proteinExistence type="predicted"/>